<feature type="domain" description="Peptidase S74" evidence="2">
    <location>
        <begin position="398"/>
        <end position="492"/>
    </location>
</feature>
<dbReference type="InterPro" id="IPR030392">
    <property type="entry name" value="S74_ICA"/>
</dbReference>
<proteinExistence type="predicted"/>
<dbReference type="Pfam" id="PF13884">
    <property type="entry name" value="Peptidase_S74"/>
    <property type="match status" value="1"/>
</dbReference>
<name>A0A9E2KFM7_9BACE</name>
<dbReference type="Gene3D" id="2.60.120.220">
    <property type="entry name" value="Satellite virus coat domain"/>
    <property type="match status" value="1"/>
</dbReference>
<dbReference type="EMBL" id="JAHLFO010000040">
    <property type="protein sequence ID" value="MBU3813553.1"/>
    <property type="molecule type" value="Genomic_DNA"/>
</dbReference>
<feature type="region of interest" description="Disordered" evidence="1">
    <location>
        <begin position="166"/>
        <end position="202"/>
    </location>
</feature>
<reference evidence="3" key="1">
    <citation type="journal article" date="2021" name="PeerJ">
        <title>Extensive microbial diversity within the chicken gut microbiome revealed by metagenomics and culture.</title>
        <authorList>
            <person name="Gilroy R."/>
            <person name="Ravi A."/>
            <person name="Getino M."/>
            <person name="Pursley I."/>
            <person name="Horton D.L."/>
            <person name="Alikhan N.F."/>
            <person name="Baker D."/>
            <person name="Gharbi K."/>
            <person name="Hall N."/>
            <person name="Watson M."/>
            <person name="Adriaenssens E.M."/>
            <person name="Foster-Nyarko E."/>
            <person name="Jarju S."/>
            <person name="Secka A."/>
            <person name="Antonio M."/>
            <person name="Oren A."/>
            <person name="Chaudhuri R.R."/>
            <person name="La Ragione R."/>
            <person name="Hildebrand F."/>
            <person name="Pallen M.J."/>
        </authorList>
    </citation>
    <scope>NUCLEOTIDE SEQUENCE</scope>
    <source>
        <strain evidence="3">B3-3758</strain>
    </source>
</reference>
<evidence type="ECO:0000313" key="4">
    <source>
        <dbReference type="Proteomes" id="UP000824236"/>
    </source>
</evidence>
<evidence type="ECO:0000259" key="2">
    <source>
        <dbReference type="PROSITE" id="PS51688"/>
    </source>
</evidence>
<organism evidence="3 4">
    <name type="scientific">Candidatus Bacteroides intestinipullorum</name>
    <dbReference type="NCBI Taxonomy" id="2838471"/>
    <lineage>
        <taxon>Bacteria</taxon>
        <taxon>Pseudomonadati</taxon>
        <taxon>Bacteroidota</taxon>
        <taxon>Bacteroidia</taxon>
        <taxon>Bacteroidales</taxon>
        <taxon>Bacteroidaceae</taxon>
        <taxon>Bacteroides</taxon>
    </lineage>
</organism>
<gene>
    <name evidence="3" type="ORF">H9791_03470</name>
</gene>
<evidence type="ECO:0000313" key="3">
    <source>
        <dbReference type="EMBL" id="MBU3813553.1"/>
    </source>
</evidence>
<protein>
    <submittedName>
        <fullName evidence="3">Tail fiber domain-containing protein</fullName>
    </submittedName>
</protein>
<dbReference type="Proteomes" id="UP000824236">
    <property type="component" value="Unassembled WGS sequence"/>
</dbReference>
<comment type="caution">
    <text evidence="3">The sequence shown here is derived from an EMBL/GenBank/DDBJ whole genome shotgun (WGS) entry which is preliminary data.</text>
</comment>
<accession>A0A9E2KFM7</accession>
<evidence type="ECO:0000256" key="1">
    <source>
        <dbReference type="SAM" id="MobiDB-lite"/>
    </source>
</evidence>
<dbReference type="InterPro" id="IPR036388">
    <property type="entry name" value="WH-like_DNA-bd_sf"/>
</dbReference>
<dbReference type="Gene3D" id="1.10.10.10">
    <property type="entry name" value="Winged helix-like DNA-binding domain superfamily/Winged helix DNA-binding domain"/>
    <property type="match status" value="1"/>
</dbReference>
<dbReference type="AlphaFoldDB" id="A0A9E2KFM7"/>
<reference evidence="3" key="2">
    <citation type="submission" date="2021-04" db="EMBL/GenBank/DDBJ databases">
        <authorList>
            <person name="Gilroy R."/>
        </authorList>
    </citation>
    <scope>NUCLEOTIDE SEQUENCE</scope>
    <source>
        <strain evidence="3">B3-3758</strain>
    </source>
</reference>
<sequence length="495" mass="54118">MNVNYKSDFKLLESGCDFSVPFTFEYRTVFGREYVASHIDGFYTNCYLHSDGRLMVCFDDHNLPPGILTCTRHFYLTDEDFHNGICNLWDKRDTGIILTIGKTDNCEIEVEVPPFYNKGSKGDPGITPHIGENYNWWIGEEDTGVLAKGQNGSTPSIGNNGNWYINGEDTGKPSQGVQGENGANGADGTNGKDGADGEDGKTPILEIGQVSTLSPDSLATVSLTPDGTDLQGNPKYQLNFGIPKGENGTSEEIDNITLSSLSDLNQSWENLLKSEPDFATTSSNVASATKLQIGRSIWGQNFDGTKSLSGDMSNVSSISMDGNLSGVKTLTGGNVTLSIDSSPGYNIGFRLGGSQNNAFCLIDGGLQPYYNSRNALNFGAPDTRWKTIYVVNAVDASSDIRLKDICTYINIELDKIAQAKIFSYKWKDKRIKDIQIGCSAQYWKDIIPEAIKEDCEGYLSMAYDRIALASAISIAREVVNLNKKLINIESKIIKN</sequence>
<dbReference type="PROSITE" id="PS51688">
    <property type="entry name" value="ICA"/>
    <property type="match status" value="1"/>
</dbReference>